<organism evidence="1">
    <name type="scientific">uncultured Caudovirales phage</name>
    <dbReference type="NCBI Taxonomy" id="2100421"/>
    <lineage>
        <taxon>Viruses</taxon>
        <taxon>Duplodnaviria</taxon>
        <taxon>Heunggongvirae</taxon>
        <taxon>Uroviricota</taxon>
        <taxon>Caudoviricetes</taxon>
        <taxon>Peduoviridae</taxon>
        <taxon>Maltschvirus</taxon>
        <taxon>Maltschvirus maltsch</taxon>
    </lineage>
</organism>
<accession>A0A6J5NW63</accession>
<dbReference type="GO" id="GO:0003677">
    <property type="term" value="F:DNA binding"/>
    <property type="evidence" value="ECO:0007669"/>
    <property type="project" value="InterPro"/>
</dbReference>
<dbReference type="SUPFAM" id="SSF47413">
    <property type="entry name" value="lambda repressor-like DNA-binding domains"/>
    <property type="match status" value="1"/>
</dbReference>
<name>A0A6J5NW63_9CAUD</name>
<evidence type="ECO:0000313" key="1">
    <source>
        <dbReference type="EMBL" id="CAB4161315.1"/>
    </source>
</evidence>
<protein>
    <submittedName>
        <fullName evidence="1">Cro/C1-type helix-turn-helix domain containing protein</fullName>
    </submittedName>
</protein>
<proteinExistence type="predicted"/>
<gene>
    <name evidence="1" type="ORF">UFOVP764_44</name>
</gene>
<dbReference type="InterPro" id="IPR010982">
    <property type="entry name" value="Lambda_DNA-bd_dom_sf"/>
</dbReference>
<dbReference type="EMBL" id="LR796711">
    <property type="protein sequence ID" value="CAB4161315.1"/>
    <property type="molecule type" value="Genomic_DNA"/>
</dbReference>
<sequence length="63" mass="6921">MNLTEIQQRLADRKLPVVAEATGLSVYTLYRVVNGKGKPSKSTMRSIEMYLRGTSTSTVAMNG</sequence>
<reference evidence="1" key="1">
    <citation type="submission" date="2020-04" db="EMBL/GenBank/DDBJ databases">
        <authorList>
            <person name="Chiriac C."/>
            <person name="Salcher M."/>
            <person name="Ghai R."/>
            <person name="Kavagutti S V."/>
        </authorList>
    </citation>
    <scope>NUCLEOTIDE SEQUENCE</scope>
</reference>